<proteinExistence type="predicted"/>
<evidence type="ECO:0000256" key="1">
    <source>
        <dbReference type="SAM" id="Phobius"/>
    </source>
</evidence>
<organism evidence="2 3">
    <name type="scientific">Puia dinghuensis</name>
    <dbReference type="NCBI Taxonomy" id="1792502"/>
    <lineage>
        <taxon>Bacteria</taxon>
        <taxon>Pseudomonadati</taxon>
        <taxon>Bacteroidota</taxon>
        <taxon>Chitinophagia</taxon>
        <taxon>Chitinophagales</taxon>
        <taxon>Chitinophagaceae</taxon>
        <taxon>Puia</taxon>
    </lineage>
</organism>
<dbReference type="EMBL" id="BMJC01000001">
    <property type="protein sequence ID" value="GGA91406.1"/>
    <property type="molecule type" value="Genomic_DNA"/>
</dbReference>
<accession>A0A8J2UB96</accession>
<evidence type="ECO:0000313" key="3">
    <source>
        <dbReference type="Proteomes" id="UP000607559"/>
    </source>
</evidence>
<feature type="transmembrane region" description="Helical" evidence="1">
    <location>
        <begin position="38"/>
        <end position="59"/>
    </location>
</feature>
<reference evidence="2" key="1">
    <citation type="journal article" date="2014" name="Int. J. Syst. Evol. Microbiol.">
        <title>Complete genome sequence of Corynebacterium casei LMG S-19264T (=DSM 44701T), isolated from a smear-ripened cheese.</title>
        <authorList>
            <consortium name="US DOE Joint Genome Institute (JGI-PGF)"/>
            <person name="Walter F."/>
            <person name="Albersmeier A."/>
            <person name="Kalinowski J."/>
            <person name="Ruckert C."/>
        </authorList>
    </citation>
    <scope>NUCLEOTIDE SEQUENCE</scope>
    <source>
        <strain evidence="2">CGMCC 1.15448</strain>
    </source>
</reference>
<gene>
    <name evidence="2" type="ORF">GCM10011511_13440</name>
</gene>
<dbReference type="RefSeq" id="WP_188929790.1">
    <property type="nucleotide sequence ID" value="NZ_BMJC01000001.1"/>
</dbReference>
<sequence>MENKVSSRPFLPILIVFIVSTLFIVLARPLLAEGRFDFRVLLAGNILLFGVTVISFYLYTSALRNNNVHAFVRTMYGSLLVKLFACLLATLVYGWIAGRGVNKNGIFGCFGLYMLYTWLEVRILVQLNRKPAKNV</sequence>
<feature type="transmembrane region" description="Helical" evidence="1">
    <location>
        <begin position="104"/>
        <end position="125"/>
    </location>
</feature>
<evidence type="ECO:0000313" key="2">
    <source>
        <dbReference type="EMBL" id="GGA91406.1"/>
    </source>
</evidence>
<keyword evidence="1" id="KW-0812">Transmembrane</keyword>
<keyword evidence="1" id="KW-0472">Membrane</keyword>
<keyword evidence="3" id="KW-1185">Reference proteome</keyword>
<dbReference type="AlphaFoldDB" id="A0A8J2UB96"/>
<protein>
    <submittedName>
        <fullName evidence="2">Uncharacterized protein</fullName>
    </submittedName>
</protein>
<keyword evidence="1" id="KW-1133">Transmembrane helix</keyword>
<reference evidence="2" key="2">
    <citation type="submission" date="2020-09" db="EMBL/GenBank/DDBJ databases">
        <authorList>
            <person name="Sun Q."/>
            <person name="Zhou Y."/>
        </authorList>
    </citation>
    <scope>NUCLEOTIDE SEQUENCE</scope>
    <source>
        <strain evidence="2">CGMCC 1.15448</strain>
    </source>
</reference>
<feature type="transmembrane region" description="Helical" evidence="1">
    <location>
        <begin position="79"/>
        <end position="98"/>
    </location>
</feature>
<name>A0A8J2UB96_9BACT</name>
<dbReference type="Proteomes" id="UP000607559">
    <property type="component" value="Unassembled WGS sequence"/>
</dbReference>
<comment type="caution">
    <text evidence="2">The sequence shown here is derived from an EMBL/GenBank/DDBJ whole genome shotgun (WGS) entry which is preliminary data.</text>
</comment>
<feature type="transmembrane region" description="Helical" evidence="1">
    <location>
        <begin position="12"/>
        <end position="32"/>
    </location>
</feature>